<dbReference type="RefSeq" id="WP_090224435.1">
    <property type="nucleotide sequence ID" value="NZ_FOZP01000003.1"/>
</dbReference>
<evidence type="ECO:0000256" key="1">
    <source>
        <dbReference type="SAM" id="SignalP"/>
    </source>
</evidence>
<feature type="chain" id="PRO_5011796975" evidence="1">
    <location>
        <begin position="21"/>
        <end position="418"/>
    </location>
</feature>
<evidence type="ECO:0000313" key="3">
    <source>
        <dbReference type="EMBL" id="SFS47793.1"/>
    </source>
</evidence>
<evidence type="ECO:0000259" key="2">
    <source>
        <dbReference type="Pfam" id="PF19413"/>
    </source>
</evidence>
<dbReference type="STRING" id="593133.SAMN04488006_1518"/>
<feature type="domain" description="YaiO beta-barrel" evidence="2">
    <location>
        <begin position="181"/>
        <end position="349"/>
    </location>
</feature>
<keyword evidence="4" id="KW-1185">Reference proteome</keyword>
<dbReference type="InterPro" id="IPR011990">
    <property type="entry name" value="TPR-like_helical_dom_sf"/>
</dbReference>
<reference evidence="4" key="1">
    <citation type="submission" date="2016-10" db="EMBL/GenBank/DDBJ databases">
        <authorList>
            <person name="Varghese N."/>
            <person name="Submissions S."/>
        </authorList>
    </citation>
    <scope>NUCLEOTIDE SEQUENCE [LARGE SCALE GENOMIC DNA]</scope>
    <source>
        <strain evidence="4">DSM 24450</strain>
    </source>
</reference>
<dbReference type="Proteomes" id="UP000199312">
    <property type="component" value="Unassembled WGS sequence"/>
</dbReference>
<gene>
    <name evidence="3" type="ORF">SAMN04488006_1518</name>
</gene>
<dbReference type="OrthoDB" id="742239at2"/>
<accession>A0A1I6Q5Q5</accession>
<evidence type="ECO:0000313" key="4">
    <source>
        <dbReference type="Proteomes" id="UP000199312"/>
    </source>
</evidence>
<proteinExistence type="predicted"/>
<dbReference type="EMBL" id="FOZP01000003">
    <property type="protein sequence ID" value="SFS47793.1"/>
    <property type="molecule type" value="Genomic_DNA"/>
</dbReference>
<dbReference type="InterPro" id="IPR019734">
    <property type="entry name" value="TPR_rpt"/>
</dbReference>
<keyword evidence="1" id="KW-0732">Signal</keyword>
<dbReference type="AlphaFoldDB" id="A0A1I6Q5Q5"/>
<dbReference type="SUPFAM" id="SSF48452">
    <property type="entry name" value="TPR-like"/>
    <property type="match status" value="1"/>
</dbReference>
<feature type="signal peptide" evidence="1">
    <location>
        <begin position="1"/>
        <end position="20"/>
    </location>
</feature>
<dbReference type="SMART" id="SM00028">
    <property type="entry name" value="TPR"/>
    <property type="match status" value="2"/>
</dbReference>
<sequence length="418" mass="47998">MKLKQQLLVVFFLVGTAVFAQQKEFNGDPDVTFETARKLAFNGARKQAQDSLIMLLKKYPNYHDIRSFLASTYSWDGNYKLAKKEFQYVLEKDPKNETTWVAAINNELWSEAPFSALEMANQALEYFPNSEEILLVKAKAEENSQNPEDALKTVQEILNKNPNNKEATEFKESLNQSLRFNAIGISSSVDLYSEVFDPMQFYTLKYKRQTKYGSIIAKGNFSRRFNDNGAQFEVDLYPKIAKGLYAYLNIGFSNSYLYPDVRFGAELHQSLPHSFEISLGMRSLKYTSTTNIYTGSIGWYTGNSYWSFRPYFTPGDSGTSTSGTLNYRKYSSDADNYFSIAAGIGFSPELYRFNFEGNEDEIIKLESQKINFGYYFTSKSKQNAWGTQFGISHQEISFDPGNFFWVYSLGISWELKFK</sequence>
<organism evidence="3 4">
    <name type="scientific">Lutibacter maritimus</name>
    <dbReference type="NCBI Taxonomy" id="593133"/>
    <lineage>
        <taxon>Bacteria</taxon>
        <taxon>Pseudomonadati</taxon>
        <taxon>Bacteroidota</taxon>
        <taxon>Flavobacteriia</taxon>
        <taxon>Flavobacteriales</taxon>
        <taxon>Flavobacteriaceae</taxon>
        <taxon>Lutibacter</taxon>
    </lineage>
</organism>
<dbReference type="Pfam" id="PF14559">
    <property type="entry name" value="TPR_19"/>
    <property type="match status" value="1"/>
</dbReference>
<name>A0A1I6Q5Q5_9FLAO</name>
<dbReference type="Gene3D" id="1.25.40.10">
    <property type="entry name" value="Tetratricopeptide repeat domain"/>
    <property type="match status" value="1"/>
</dbReference>
<dbReference type="Pfam" id="PF19413">
    <property type="entry name" value="YaiO"/>
    <property type="match status" value="1"/>
</dbReference>
<dbReference type="NCBIfam" id="TIGR04390">
    <property type="entry name" value="OMP_YaiO_dom"/>
    <property type="match status" value="1"/>
</dbReference>
<dbReference type="InterPro" id="IPR030887">
    <property type="entry name" value="Beta-barrel_YaiO"/>
</dbReference>
<protein>
    <submittedName>
        <fullName evidence="3">Outer membrane protein, YaiO family</fullName>
    </submittedName>
</protein>